<evidence type="ECO:0008006" key="3">
    <source>
        <dbReference type="Google" id="ProtNLM"/>
    </source>
</evidence>
<dbReference type="InterPro" id="IPR023214">
    <property type="entry name" value="HAD_sf"/>
</dbReference>
<dbReference type="Gene3D" id="3.40.50.1000">
    <property type="entry name" value="HAD superfamily/HAD-like"/>
    <property type="match status" value="1"/>
</dbReference>
<dbReference type="InterPro" id="IPR000150">
    <property type="entry name" value="Cof"/>
</dbReference>
<dbReference type="SFLD" id="SFLDS00003">
    <property type="entry name" value="Haloacid_Dehalogenase"/>
    <property type="match status" value="1"/>
</dbReference>
<dbReference type="SFLD" id="SFLDG01140">
    <property type="entry name" value="C2.B:_Phosphomannomutase_and_P"/>
    <property type="match status" value="1"/>
</dbReference>
<dbReference type="NCBIfam" id="TIGR00099">
    <property type="entry name" value="Cof-subfamily"/>
    <property type="match status" value="1"/>
</dbReference>
<reference evidence="1 2" key="1">
    <citation type="submission" date="2015-07" db="EMBL/GenBank/DDBJ databases">
        <title>High-quality draft genome sequence of Oceanobacillus caeni HM6, a bacillus isolated from a human feces.</title>
        <authorList>
            <person name="Kumar J."/>
            <person name="Verma M.K."/>
            <person name="Pandey R."/>
            <person name="Bhambi M."/>
            <person name="Chauhan N."/>
        </authorList>
    </citation>
    <scope>NUCLEOTIDE SEQUENCE [LARGE SCALE GENOMIC DNA]</scope>
    <source>
        <strain evidence="1 2">HM6</strain>
    </source>
</reference>
<dbReference type="Proteomes" id="UP000037854">
    <property type="component" value="Unassembled WGS sequence"/>
</dbReference>
<accession>A0ABR5MG87</accession>
<dbReference type="Pfam" id="PF08282">
    <property type="entry name" value="Hydrolase_3"/>
    <property type="match status" value="1"/>
</dbReference>
<gene>
    <name evidence="1" type="ORF">AFL42_15075</name>
</gene>
<name>A0ABR5MG87_9BACI</name>
<dbReference type="PANTHER" id="PTHR10000">
    <property type="entry name" value="PHOSPHOSERINE PHOSPHATASE"/>
    <property type="match status" value="1"/>
</dbReference>
<keyword evidence="2" id="KW-1185">Reference proteome</keyword>
<comment type="caution">
    <text evidence="1">The sequence shown here is derived from an EMBL/GenBank/DDBJ whole genome shotgun (WGS) entry which is preliminary data.</text>
</comment>
<dbReference type="NCBIfam" id="TIGR01484">
    <property type="entry name" value="HAD-SF-IIB"/>
    <property type="match status" value="1"/>
</dbReference>
<evidence type="ECO:0000313" key="2">
    <source>
        <dbReference type="Proteomes" id="UP000037854"/>
    </source>
</evidence>
<dbReference type="PROSITE" id="PS01228">
    <property type="entry name" value="COF_1"/>
    <property type="match status" value="1"/>
</dbReference>
<dbReference type="EMBL" id="LGTK01000072">
    <property type="protein sequence ID" value="KPH71485.1"/>
    <property type="molecule type" value="Genomic_DNA"/>
</dbReference>
<dbReference type="RefSeq" id="WP_060669084.1">
    <property type="nucleotide sequence ID" value="NZ_LGTK01000072.1"/>
</dbReference>
<proteinExistence type="predicted"/>
<dbReference type="PANTHER" id="PTHR10000:SF55">
    <property type="entry name" value="5-AMINO-6-(5-PHOSPHO-D-RIBITYLAMINO)URACIL PHOSPHATASE YCSE"/>
    <property type="match status" value="1"/>
</dbReference>
<sequence length="282" mass="32067">MDIKAIALDMDGTLLNPIGLIDEKLIHQLEKLQQRGIKIFIATGRTQKEIVDVLPSHVNMDGYVSANGMGAYTKEKKLSQHSLDETLLQKVISEAREENIYYEVHPLKGPRLALTEDKPYFVAELEKYIPETLLENELNSRKKAIREHINWVNKLKHEHIVKVYFFSVDTEKINTWKKHLENLKKEITFTTSCSSLHNVEMMVSGVSKGTGIKLLLEESGINKENLLVVGDGENDLPMFELAGHAVAMKNAEKNVQAQADTVTDFGYEQNGLYHYLKQKFSL</sequence>
<dbReference type="InterPro" id="IPR006379">
    <property type="entry name" value="HAD-SF_hydro_IIB"/>
</dbReference>
<protein>
    <recommendedName>
        <fullName evidence="3">HAD family hydrolase</fullName>
    </recommendedName>
</protein>
<dbReference type="SUPFAM" id="SSF56784">
    <property type="entry name" value="HAD-like"/>
    <property type="match status" value="1"/>
</dbReference>
<evidence type="ECO:0000313" key="1">
    <source>
        <dbReference type="EMBL" id="KPH71485.1"/>
    </source>
</evidence>
<organism evidence="1 2">
    <name type="scientific">Oceanobacillus caeni</name>
    <dbReference type="NCBI Taxonomy" id="405946"/>
    <lineage>
        <taxon>Bacteria</taxon>
        <taxon>Bacillati</taxon>
        <taxon>Bacillota</taxon>
        <taxon>Bacilli</taxon>
        <taxon>Bacillales</taxon>
        <taxon>Bacillaceae</taxon>
        <taxon>Oceanobacillus</taxon>
    </lineage>
</organism>
<dbReference type="Gene3D" id="3.30.1240.10">
    <property type="match status" value="1"/>
</dbReference>
<dbReference type="InterPro" id="IPR036412">
    <property type="entry name" value="HAD-like_sf"/>
</dbReference>